<dbReference type="InterPro" id="IPR012373">
    <property type="entry name" value="Ferrdict_sens_TM"/>
</dbReference>
<reference evidence="4 5" key="1">
    <citation type="submission" date="2023-11" db="EMBL/GenBank/DDBJ databases">
        <title>Analysis of the Genomes of Mucilaginibacter gossypii cycad 4 and M. sabulilitoris SNA2: microbes with the potential for plant growth promotion.</title>
        <authorList>
            <person name="Hirsch A.M."/>
            <person name="Humm E."/>
            <person name="Rubbi M."/>
            <person name="Del Vecchio G."/>
            <person name="Ha S.M."/>
            <person name="Pellegrini M."/>
            <person name="Gunsalus R.P."/>
        </authorList>
    </citation>
    <scope>NUCLEOTIDE SEQUENCE [LARGE SCALE GENOMIC DNA]</scope>
    <source>
        <strain evidence="4 5">SNA2</strain>
    </source>
</reference>
<accession>A0ABZ0TVE2</accession>
<dbReference type="Pfam" id="PF04773">
    <property type="entry name" value="FecR"/>
    <property type="match status" value="1"/>
</dbReference>
<evidence type="ECO:0000259" key="2">
    <source>
        <dbReference type="Pfam" id="PF04773"/>
    </source>
</evidence>
<feature type="domain" description="FecR protein" evidence="2">
    <location>
        <begin position="178"/>
        <end position="273"/>
    </location>
</feature>
<dbReference type="InterPro" id="IPR006860">
    <property type="entry name" value="FecR"/>
</dbReference>
<keyword evidence="5" id="KW-1185">Reference proteome</keyword>
<evidence type="ECO:0000313" key="4">
    <source>
        <dbReference type="EMBL" id="WPU96113.1"/>
    </source>
</evidence>
<feature type="domain" description="Protein FecR C-terminal" evidence="3">
    <location>
        <begin position="315"/>
        <end position="383"/>
    </location>
</feature>
<name>A0ABZ0TVE2_9SPHI</name>
<sequence length="385" mass="42364">MTREQAQELLTKYQLGKCTSEEKILLDRWYLNEAAKQPVPDAPHDPLKEEQLIWNRILQEIPADHKVRYLKKWHSIAAAAAVLFFLSFGIYFLSKKAVVTNKLVKNQPLKNDISPGGNKAILTLANGSQIILTGAKNGTIAQQGLVAVDKTADGQIVYNNGQGSSGLGETADKVAMNTMTTPRGGQYWVVLPDGSRVLLNAASSLTYPTSFSGNERKVELTGEAYFEVAHNAAKPFKVSSNGQTVEVLGTHFNINAYKDEPAIKTTLLEGKVKVTANALNKAHFLQPGQQSVFNAQTFAVNQVETDGVVAWTNGQFVFEGDNIQYIMRTVSRWYDVDITYNGTAPDDIFGGSVSRFNNISEVLKILQLTGKVHFKIEGRKIIVSK</sequence>
<organism evidence="4 5">
    <name type="scientific">Mucilaginibacter sabulilitoris</name>
    <dbReference type="NCBI Taxonomy" id="1173583"/>
    <lineage>
        <taxon>Bacteria</taxon>
        <taxon>Pseudomonadati</taxon>
        <taxon>Bacteroidota</taxon>
        <taxon>Sphingobacteriia</taxon>
        <taxon>Sphingobacteriales</taxon>
        <taxon>Sphingobacteriaceae</taxon>
        <taxon>Mucilaginibacter</taxon>
    </lineage>
</organism>
<proteinExistence type="predicted"/>
<keyword evidence="1" id="KW-1133">Transmembrane helix</keyword>
<dbReference type="PANTHER" id="PTHR30273:SF2">
    <property type="entry name" value="PROTEIN FECR"/>
    <property type="match status" value="1"/>
</dbReference>
<dbReference type="Gene3D" id="3.55.50.30">
    <property type="match status" value="1"/>
</dbReference>
<evidence type="ECO:0000259" key="3">
    <source>
        <dbReference type="Pfam" id="PF16344"/>
    </source>
</evidence>
<keyword evidence="1" id="KW-0812">Transmembrane</keyword>
<protein>
    <submittedName>
        <fullName evidence="4">DUF4974 domain-containing protein</fullName>
    </submittedName>
</protein>
<keyword evidence="1" id="KW-0472">Membrane</keyword>
<dbReference type="PIRSF" id="PIRSF018266">
    <property type="entry name" value="FecR"/>
    <property type="match status" value="1"/>
</dbReference>
<gene>
    <name evidence="4" type="ORF">SNE25_11330</name>
</gene>
<evidence type="ECO:0000313" key="5">
    <source>
        <dbReference type="Proteomes" id="UP001324380"/>
    </source>
</evidence>
<dbReference type="InterPro" id="IPR032508">
    <property type="entry name" value="FecR_C"/>
</dbReference>
<dbReference type="EMBL" id="CP139558">
    <property type="protein sequence ID" value="WPU96113.1"/>
    <property type="molecule type" value="Genomic_DNA"/>
</dbReference>
<dbReference type="Pfam" id="PF16344">
    <property type="entry name" value="FecR_C"/>
    <property type="match status" value="1"/>
</dbReference>
<dbReference type="RefSeq" id="WP_321565216.1">
    <property type="nucleotide sequence ID" value="NZ_CP139558.1"/>
</dbReference>
<feature type="transmembrane region" description="Helical" evidence="1">
    <location>
        <begin position="76"/>
        <end position="94"/>
    </location>
</feature>
<dbReference type="Proteomes" id="UP001324380">
    <property type="component" value="Chromosome"/>
</dbReference>
<evidence type="ECO:0000256" key="1">
    <source>
        <dbReference type="SAM" id="Phobius"/>
    </source>
</evidence>
<dbReference type="Gene3D" id="2.60.120.1440">
    <property type="match status" value="1"/>
</dbReference>
<dbReference type="PANTHER" id="PTHR30273">
    <property type="entry name" value="PERIPLASMIC SIGNAL SENSOR AND SIGMA FACTOR ACTIVATOR FECR-RELATED"/>
    <property type="match status" value="1"/>
</dbReference>